<dbReference type="RefSeq" id="WP_108309051.1">
    <property type="nucleotide sequence ID" value="NZ_CP020921.1"/>
</dbReference>
<dbReference type="EC" id="2.1.3.3" evidence="2 5"/>
<evidence type="ECO:0000259" key="8">
    <source>
        <dbReference type="Pfam" id="PF02729"/>
    </source>
</evidence>
<dbReference type="PANTHER" id="PTHR45753">
    <property type="entry name" value="ORNITHINE CARBAMOYLTRANSFERASE, MITOCHONDRIAL"/>
    <property type="match status" value="1"/>
</dbReference>
<accession>A0A2R4W0D1</accession>
<dbReference type="Proteomes" id="UP000244792">
    <property type="component" value="Chromosome"/>
</dbReference>
<dbReference type="InterPro" id="IPR006132">
    <property type="entry name" value="Asp/Orn_carbamoyltranf_P-bd"/>
</dbReference>
<dbReference type="InterPro" id="IPR006131">
    <property type="entry name" value="Asp_carbamoyltransf_Asp/Orn-bd"/>
</dbReference>
<evidence type="ECO:0000256" key="4">
    <source>
        <dbReference type="ARBA" id="ARBA00048772"/>
    </source>
</evidence>
<name>A0A2R4W0D1_THEAF</name>
<protein>
    <recommendedName>
        <fullName evidence="2 5">Ornithine carbamoyltransferase</fullName>
        <ecNumber evidence="2 5">2.1.3.3</ecNumber>
    </recommendedName>
</protein>
<gene>
    <name evidence="9" type="ORF">TDSAC_0878</name>
</gene>
<evidence type="ECO:0000313" key="10">
    <source>
        <dbReference type="Proteomes" id="UP000244792"/>
    </source>
</evidence>
<dbReference type="PRINTS" id="PR00102">
    <property type="entry name" value="OTCASE"/>
</dbReference>
<dbReference type="InterPro" id="IPR036901">
    <property type="entry name" value="Asp/Orn_carbamoylTrfase_sf"/>
</dbReference>
<keyword evidence="3 6" id="KW-0808">Transferase</keyword>
<evidence type="ECO:0000256" key="2">
    <source>
        <dbReference type="ARBA" id="ARBA00013007"/>
    </source>
</evidence>
<dbReference type="GO" id="GO:0019240">
    <property type="term" value="P:citrulline biosynthetic process"/>
    <property type="evidence" value="ECO:0007669"/>
    <property type="project" value="TreeGrafter"/>
</dbReference>
<dbReference type="Pfam" id="PF02729">
    <property type="entry name" value="OTCace_N"/>
    <property type="match status" value="1"/>
</dbReference>
<dbReference type="InterPro" id="IPR006130">
    <property type="entry name" value="Asp/Orn_carbamoylTrfase"/>
</dbReference>
<evidence type="ECO:0000256" key="6">
    <source>
        <dbReference type="RuleBase" id="RU003634"/>
    </source>
</evidence>
<organism evidence="9 10">
    <name type="scientific">Thermodesulfobium acidiphilum</name>
    <dbReference type="NCBI Taxonomy" id="1794699"/>
    <lineage>
        <taxon>Bacteria</taxon>
        <taxon>Pseudomonadati</taxon>
        <taxon>Thermodesulfobiota</taxon>
        <taxon>Thermodesulfobiia</taxon>
        <taxon>Thermodesulfobiales</taxon>
        <taxon>Thermodesulfobiaceae</taxon>
        <taxon>Thermodesulfobium</taxon>
    </lineage>
</organism>
<dbReference type="Pfam" id="PF00185">
    <property type="entry name" value="OTCace"/>
    <property type="match status" value="1"/>
</dbReference>
<proteinExistence type="inferred from homology"/>
<dbReference type="NCBIfam" id="TIGR00658">
    <property type="entry name" value="orni_carb_tr"/>
    <property type="match status" value="1"/>
</dbReference>
<evidence type="ECO:0000256" key="1">
    <source>
        <dbReference type="ARBA" id="ARBA00007805"/>
    </source>
</evidence>
<evidence type="ECO:0000256" key="5">
    <source>
        <dbReference type="NCBIfam" id="TIGR00658"/>
    </source>
</evidence>
<feature type="domain" description="Aspartate/ornithine carbamoyltransferase carbamoyl-P binding" evidence="8">
    <location>
        <begin position="4"/>
        <end position="141"/>
    </location>
</feature>
<evidence type="ECO:0000313" key="9">
    <source>
        <dbReference type="EMBL" id="AWB10235.1"/>
    </source>
</evidence>
<dbReference type="EMBL" id="CP020921">
    <property type="protein sequence ID" value="AWB10235.1"/>
    <property type="molecule type" value="Genomic_DNA"/>
</dbReference>
<sequence>MNRKSFLDLTVFDNHSLKEIIKLSDKLSTTRFLLGDVLKQKVIALIFLKHSTRTRVSFEVAIRDLGGSTIFLGRDELQIGRGEPIKDTARVLSGYVHGIIARLYSHDSLIELANYSTIPIINALTDYNHPVQILADLLTVYQEFKTLNVKWAYVGDGNNIARSLVEAASIIGFELCIASPQGYELEKEFKEKYRNFDFIKFTNDPVLSVKGASVVYTDTWISMGQEAEKEKRISDFKRFIVNKELFSHAREDAIFLHCLPAYRGLEVSEDVLEGERSRVFKQAHNRLHSEKALLWSIYSGYLSDKILLK</sequence>
<dbReference type="NCBIfam" id="NF001986">
    <property type="entry name" value="PRK00779.1"/>
    <property type="match status" value="1"/>
</dbReference>
<evidence type="ECO:0000256" key="3">
    <source>
        <dbReference type="ARBA" id="ARBA00022679"/>
    </source>
</evidence>
<dbReference type="KEGG" id="taci:TDSAC_0878"/>
<dbReference type="SUPFAM" id="SSF53671">
    <property type="entry name" value="Aspartate/ornithine carbamoyltransferase"/>
    <property type="match status" value="1"/>
</dbReference>
<dbReference type="FunFam" id="3.40.50.1370:FF:000008">
    <property type="entry name" value="Ornithine carbamoyltransferase"/>
    <property type="match status" value="1"/>
</dbReference>
<dbReference type="GO" id="GO:0016597">
    <property type="term" value="F:amino acid binding"/>
    <property type="evidence" value="ECO:0007669"/>
    <property type="project" value="InterPro"/>
</dbReference>
<keyword evidence="10" id="KW-1185">Reference proteome</keyword>
<comment type="catalytic activity">
    <reaction evidence="4">
        <text>carbamoyl phosphate + L-ornithine = L-citrulline + phosphate + H(+)</text>
        <dbReference type="Rhea" id="RHEA:19513"/>
        <dbReference type="ChEBI" id="CHEBI:15378"/>
        <dbReference type="ChEBI" id="CHEBI:43474"/>
        <dbReference type="ChEBI" id="CHEBI:46911"/>
        <dbReference type="ChEBI" id="CHEBI:57743"/>
        <dbReference type="ChEBI" id="CHEBI:58228"/>
        <dbReference type="EC" id="2.1.3.3"/>
    </reaction>
</comment>
<dbReference type="PROSITE" id="PS00097">
    <property type="entry name" value="CARBAMOYLTRANSFERASE"/>
    <property type="match status" value="1"/>
</dbReference>
<evidence type="ECO:0000259" key="7">
    <source>
        <dbReference type="Pfam" id="PF00185"/>
    </source>
</evidence>
<dbReference type="GO" id="GO:0042450">
    <property type="term" value="P:L-arginine biosynthetic process via ornithine"/>
    <property type="evidence" value="ECO:0007669"/>
    <property type="project" value="UniProtKB-UniRule"/>
</dbReference>
<dbReference type="AlphaFoldDB" id="A0A2R4W0D1"/>
<feature type="domain" description="Aspartate/ornithine carbamoyltransferase Asp/Orn-binding" evidence="7">
    <location>
        <begin position="148"/>
        <end position="296"/>
    </location>
</feature>
<dbReference type="PRINTS" id="PR00100">
    <property type="entry name" value="AOTCASE"/>
</dbReference>
<reference evidence="9 10" key="1">
    <citation type="submission" date="2017-04" db="EMBL/GenBank/DDBJ databases">
        <title>Genomic insights into metabolism of Thermodesulfobium acidiphilum.</title>
        <authorList>
            <person name="Toshchakov S.V."/>
            <person name="Frolov E.N."/>
            <person name="Kublanov I.V."/>
            <person name="Samarov N.I."/>
            <person name="Novikov A."/>
            <person name="Lebedinsky A.V."/>
            <person name="Bonch-Osmolovskaya E.A."/>
            <person name="Chernyh N.A."/>
        </authorList>
    </citation>
    <scope>NUCLEOTIDE SEQUENCE [LARGE SCALE GENOMIC DNA]</scope>
    <source>
        <strain evidence="9 10">3127-1</strain>
    </source>
</reference>
<dbReference type="GO" id="GO:0004585">
    <property type="term" value="F:ornithine carbamoyltransferase activity"/>
    <property type="evidence" value="ECO:0007669"/>
    <property type="project" value="UniProtKB-UniRule"/>
</dbReference>
<dbReference type="PANTHER" id="PTHR45753:SF3">
    <property type="entry name" value="ORNITHINE TRANSCARBAMYLASE, MITOCHONDRIAL"/>
    <property type="match status" value="1"/>
</dbReference>
<comment type="similarity">
    <text evidence="1">Belongs to the aspartate/ornithine carbamoyltransferase superfamily. OTCase family.</text>
</comment>
<dbReference type="OrthoDB" id="9802587at2"/>
<dbReference type="InterPro" id="IPR002292">
    <property type="entry name" value="Orn/put_carbamltrans"/>
</dbReference>
<dbReference type="Gene3D" id="3.40.50.1370">
    <property type="entry name" value="Aspartate/ornithine carbamoyltransferase"/>
    <property type="match status" value="2"/>
</dbReference>